<dbReference type="InterPro" id="IPR027417">
    <property type="entry name" value="P-loop_NTPase"/>
</dbReference>
<comment type="caution">
    <text evidence="2">The sequence shown here is derived from an EMBL/GenBank/DDBJ whole genome shotgun (WGS) entry which is preliminary data.</text>
</comment>
<proteinExistence type="predicted"/>
<name>A0A398B5E7_9BACI</name>
<evidence type="ECO:0000313" key="2">
    <source>
        <dbReference type="EMBL" id="RID85047.1"/>
    </source>
</evidence>
<dbReference type="AlphaFoldDB" id="A0A398B5E7"/>
<dbReference type="OrthoDB" id="1698838at2"/>
<keyword evidence="3" id="KW-1185">Reference proteome</keyword>
<feature type="coiled-coil region" evidence="1">
    <location>
        <begin position="340"/>
        <end position="395"/>
    </location>
</feature>
<protein>
    <recommendedName>
        <fullName evidence="4">Rad50/SbcC-type AAA domain-containing protein</fullName>
    </recommendedName>
</protein>
<dbReference type="SUPFAM" id="SSF52540">
    <property type="entry name" value="P-loop containing nucleoside triphosphate hydrolases"/>
    <property type="match status" value="1"/>
</dbReference>
<sequence length="705" mass="80787">MSTLNLSYLNKTKDTPAKRVWVKHLLISSKSIIRGFTLINKEGNALKEIRLLNLSLRNFKGVKNIIIDASGESMKVYGDNATGKTTLFDGFLWLLFDKDSQNKKDFAIKTLSGGQVIHNLEHSVEATFQVDGHKLTLKKVFSEKWTKKRGAVQAEFTGHTTDYYIDGVPSKKKEYDGLISELVDEDVFKLITSPSYFNEQVKWQDRRKVLLEICGDISDDEVITGNQSLVKLPDILAGRSIENHRKVIAARRSEINKEIDKIPVRISEINHNMPSLDRVDKESLVSEISCINAEIDDKMTQISSIRNGKAIADKQTRIQQIEMDLLQIKRTHESGSKEHVYQLRARLQEEESNLKIIQRDIENLKQQKRYNDDNIKRIEAQLEQLRQDWHTVNDQEFTHTEACECPACGQGLPEEQVTDAKEKALSQFNLKKAKQLEEVKAKGKRGKEQKEHFLSENEKLAKEYEKLNGQVAAKQELAVKLETQLHQAESLVVDVTENSDYVSKLQEKQAIQTEISSLQQMAEQSIMDIQTEIISLKSKRDQLQSEVGKFAYAQQSEKRIEELETEQKYLAAEFEKLEEELYLTEEFIRSKVNMLEEKINSRFKYARFKLFEQQINGGLQEVCETLYQGVPYSSGLNNAAKINVGLDIINTLSEHFQFRAPIFVDNAEAVTQLIDTNSQVISLVVSEKDKVLRIEKQHGEMKEAI</sequence>
<evidence type="ECO:0000256" key="1">
    <source>
        <dbReference type="SAM" id="Coils"/>
    </source>
</evidence>
<gene>
    <name evidence="2" type="ORF">D1970_10805</name>
</gene>
<keyword evidence="1" id="KW-0175">Coiled coil</keyword>
<feature type="coiled-coil region" evidence="1">
    <location>
        <begin position="526"/>
        <end position="580"/>
    </location>
</feature>
<dbReference type="Gene3D" id="3.40.50.300">
    <property type="entry name" value="P-loop containing nucleotide triphosphate hydrolases"/>
    <property type="match status" value="1"/>
</dbReference>
<feature type="coiled-coil region" evidence="1">
    <location>
        <begin position="450"/>
        <end position="498"/>
    </location>
</feature>
<reference evidence="2 3" key="1">
    <citation type="submission" date="2018-08" db="EMBL/GenBank/DDBJ databases">
        <title>Bacillus jemisoniae sp. nov., Bacillus chryseoplanitiae sp. nov., Bacillus resnikiae sp. nov., and Bacillus frankliniae sp. nov., isolated from Viking spacecraft and associated surfaces.</title>
        <authorList>
            <person name="Seuylemezian A."/>
            <person name="Vaishampayan P."/>
        </authorList>
    </citation>
    <scope>NUCLEOTIDE SEQUENCE [LARGE SCALE GENOMIC DNA]</scope>
    <source>
        <strain evidence="2 3">JJ-247</strain>
    </source>
</reference>
<evidence type="ECO:0008006" key="4">
    <source>
        <dbReference type="Google" id="ProtNLM"/>
    </source>
</evidence>
<accession>A0A398B5E7</accession>
<organism evidence="2 3">
    <name type="scientific">Mesobacillus zeae</name>
    <dbReference type="NCBI Taxonomy" id="1917180"/>
    <lineage>
        <taxon>Bacteria</taxon>
        <taxon>Bacillati</taxon>
        <taxon>Bacillota</taxon>
        <taxon>Bacilli</taxon>
        <taxon>Bacillales</taxon>
        <taxon>Bacillaceae</taxon>
        <taxon>Mesobacillus</taxon>
    </lineage>
</organism>
<evidence type="ECO:0000313" key="3">
    <source>
        <dbReference type="Proteomes" id="UP000265816"/>
    </source>
</evidence>
<dbReference type="EMBL" id="QWVT01000017">
    <property type="protein sequence ID" value="RID85047.1"/>
    <property type="molecule type" value="Genomic_DNA"/>
</dbReference>
<dbReference type="Proteomes" id="UP000265816">
    <property type="component" value="Unassembled WGS sequence"/>
</dbReference>